<dbReference type="GO" id="GO:0005886">
    <property type="term" value="C:plasma membrane"/>
    <property type="evidence" value="ECO:0007669"/>
    <property type="project" value="UniProtKB-ARBA"/>
</dbReference>
<keyword evidence="9" id="KW-1185">Reference proteome</keyword>
<dbReference type="GO" id="GO:0005524">
    <property type="term" value="F:ATP binding"/>
    <property type="evidence" value="ECO:0007669"/>
    <property type="project" value="UniProtKB-KW"/>
</dbReference>
<evidence type="ECO:0000256" key="4">
    <source>
        <dbReference type="ARBA" id="ARBA00022448"/>
    </source>
</evidence>
<dbReference type="SMART" id="SM00382">
    <property type="entry name" value="AAA"/>
    <property type="match status" value="1"/>
</dbReference>
<organism evidence="8 9">
    <name type="scientific">Desulfoluna butyratoxydans</name>
    <dbReference type="NCBI Taxonomy" id="231438"/>
    <lineage>
        <taxon>Bacteria</taxon>
        <taxon>Pseudomonadati</taxon>
        <taxon>Thermodesulfobacteriota</taxon>
        <taxon>Desulfobacteria</taxon>
        <taxon>Desulfobacterales</taxon>
        <taxon>Desulfolunaceae</taxon>
        <taxon>Desulfoluna</taxon>
    </lineage>
</organism>
<dbReference type="Proteomes" id="UP000507962">
    <property type="component" value="Unassembled WGS sequence"/>
</dbReference>
<keyword evidence="4" id="KW-0813">Transport</keyword>
<evidence type="ECO:0000256" key="2">
    <source>
        <dbReference type="ARBA" id="ARBA00005417"/>
    </source>
</evidence>
<accession>A0A4U8YKG6</accession>
<evidence type="ECO:0000256" key="3">
    <source>
        <dbReference type="ARBA" id="ARBA00020019"/>
    </source>
</evidence>
<dbReference type="CDD" id="cd03255">
    <property type="entry name" value="ABC_MJ0796_LolCDE_FtsE"/>
    <property type="match status" value="1"/>
</dbReference>
<dbReference type="InterPro" id="IPR027417">
    <property type="entry name" value="P-loop_NTPase"/>
</dbReference>
<evidence type="ECO:0000259" key="7">
    <source>
        <dbReference type="PROSITE" id="PS50893"/>
    </source>
</evidence>
<dbReference type="Pfam" id="PF00005">
    <property type="entry name" value="ABC_tran"/>
    <property type="match status" value="1"/>
</dbReference>
<name>A0A4U8YKG6_9BACT</name>
<dbReference type="GO" id="GO:0016887">
    <property type="term" value="F:ATP hydrolysis activity"/>
    <property type="evidence" value="ECO:0007669"/>
    <property type="project" value="InterPro"/>
</dbReference>
<keyword evidence="5" id="KW-0547">Nucleotide-binding</keyword>
<dbReference type="PROSITE" id="PS50893">
    <property type="entry name" value="ABC_TRANSPORTER_2"/>
    <property type="match status" value="1"/>
</dbReference>
<dbReference type="SUPFAM" id="SSF52540">
    <property type="entry name" value="P-loop containing nucleoside triphosphate hydrolases"/>
    <property type="match status" value="1"/>
</dbReference>
<dbReference type="EMBL" id="CAADHO010000002">
    <property type="protein sequence ID" value="VFQ43589.1"/>
    <property type="molecule type" value="Genomic_DNA"/>
</dbReference>
<dbReference type="Gene3D" id="3.40.50.300">
    <property type="entry name" value="P-loop containing nucleotide triphosphate hydrolases"/>
    <property type="match status" value="1"/>
</dbReference>
<evidence type="ECO:0000256" key="1">
    <source>
        <dbReference type="ARBA" id="ARBA00002579"/>
    </source>
</evidence>
<dbReference type="InterPro" id="IPR003593">
    <property type="entry name" value="AAA+_ATPase"/>
</dbReference>
<dbReference type="PROSITE" id="PS00211">
    <property type="entry name" value="ABC_TRANSPORTER_1"/>
    <property type="match status" value="1"/>
</dbReference>
<dbReference type="AlphaFoldDB" id="A0A4U8YKG6"/>
<dbReference type="PANTHER" id="PTHR24220:SF470">
    <property type="entry name" value="CELL DIVISION ATP-BINDING PROTEIN FTSE"/>
    <property type="match status" value="1"/>
</dbReference>
<dbReference type="InterPro" id="IPR017911">
    <property type="entry name" value="MacB-like_ATP-bd"/>
</dbReference>
<keyword evidence="6" id="KW-0067">ATP-binding</keyword>
<evidence type="ECO:0000256" key="6">
    <source>
        <dbReference type="ARBA" id="ARBA00022840"/>
    </source>
</evidence>
<evidence type="ECO:0000313" key="9">
    <source>
        <dbReference type="Proteomes" id="UP000507962"/>
    </source>
</evidence>
<feature type="domain" description="ABC transporter" evidence="7">
    <location>
        <begin position="23"/>
        <end position="246"/>
    </location>
</feature>
<dbReference type="InterPro" id="IPR017871">
    <property type="entry name" value="ABC_transporter-like_CS"/>
</dbReference>
<dbReference type="PANTHER" id="PTHR24220">
    <property type="entry name" value="IMPORT ATP-BINDING PROTEIN"/>
    <property type="match status" value="1"/>
</dbReference>
<comment type="similarity">
    <text evidence="2">Belongs to the ABC transporter superfamily.</text>
</comment>
<dbReference type="FunFam" id="3.40.50.300:FF:000056">
    <property type="entry name" value="Cell division ATP-binding protein FtsE"/>
    <property type="match status" value="1"/>
</dbReference>
<dbReference type="GO" id="GO:0022857">
    <property type="term" value="F:transmembrane transporter activity"/>
    <property type="evidence" value="ECO:0007669"/>
    <property type="project" value="TreeGrafter"/>
</dbReference>
<comment type="function">
    <text evidence="1">Part of the ABC transporter FtsEX involved in cellular division. Important for assembly or stability of the septal ring.</text>
</comment>
<dbReference type="InterPro" id="IPR015854">
    <property type="entry name" value="ABC_transpr_LolD-like"/>
</dbReference>
<dbReference type="InterPro" id="IPR003439">
    <property type="entry name" value="ABC_transporter-like_ATP-bd"/>
</dbReference>
<evidence type="ECO:0000256" key="5">
    <source>
        <dbReference type="ARBA" id="ARBA00022741"/>
    </source>
</evidence>
<evidence type="ECO:0000313" key="8">
    <source>
        <dbReference type="EMBL" id="VFQ43589.1"/>
    </source>
</evidence>
<gene>
    <name evidence="8" type="ORF">MSL71_12240</name>
</gene>
<sequence length="246" mass="26812">MGPALSPGPEPMTQPDPADDAVIRLFNVSKRFGAKLALSNITLDIHKGEWLYVTGPSGAGKSTLLKLFYLGEKTTSGQVLAFGTNMNRLTAKEVPFLRRRFGIIFQDFKLIPNRNVFENVALVLEARGEPRNMIDKRTRNILRHAGMDKRMDAMPASLSGGEQQRVAVARAIAGQPDVILADEPTGSLDPKSAEIIIGLLAAYHEKGATVMVATHDRELLARKQGRIIRLEEGRLVAPEPVGGGRP</sequence>
<protein>
    <recommendedName>
        <fullName evidence="3">Cell division ATP-binding protein FtsE</fullName>
    </recommendedName>
</protein>
<proteinExistence type="inferred from homology"/>
<reference evidence="8 9" key="1">
    <citation type="submission" date="2019-03" db="EMBL/GenBank/DDBJ databases">
        <authorList>
            <person name="Nijsse B."/>
        </authorList>
    </citation>
    <scope>NUCLEOTIDE SEQUENCE [LARGE SCALE GENOMIC DNA]</scope>
    <source>
        <strain evidence="8">Desulfoluna butyratoxydans MSL71</strain>
    </source>
</reference>